<evidence type="ECO:0000313" key="3">
    <source>
        <dbReference type="Proteomes" id="UP001152766"/>
    </source>
</evidence>
<feature type="chain" id="PRO_5040811770" description="TonB C-terminal domain-containing protein" evidence="1">
    <location>
        <begin position="37"/>
        <end position="167"/>
    </location>
</feature>
<dbReference type="EMBL" id="SGUG01000003">
    <property type="protein sequence ID" value="MDG0861449.1"/>
    <property type="molecule type" value="Genomic_DNA"/>
</dbReference>
<accession>A0A9X4R3V9</accession>
<protein>
    <recommendedName>
        <fullName evidence="4">TonB C-terminal domain-containing protein</fullName>
    </recommendedName>
</protein>
<evidence type="ECO:0000313" key="2">
    <source>
        <dbReference type="EMBL" id="MDG0861449.1"/>
    </source>
</evidence>
<keyword evidence="1" id="KW-0732">Signal</keyword>
<reference evidence="2" key="1">
    <citation type="submission" date="2019-02" db="EMBL/GenBank/DDBJ databases">
        <title>Draft genome of the type strain Pelomonas aquatica CCUG 52575T.</title>
        <authorList>
            <person name="Gomila M."/>
            <person name="Lalucat J."/>
        </authorList>
    </citation>
    <scope>NUCLEOTIDE SEQUENCE</scope>
    <source>
        <strain evidence="2">CCUG 52575</strain>
    </source>
</reference>
<evidence type="ECO:0008006" key="4">
    <source>
        <dbReference type="Google" id="ProtNLM"/>
    </source>
</evidence>
<keyword evidence="3" id="KW-1185">Reference proteome</keyword>
<dbReference type="Proteomes" id="UP001152766">
    <property type="component" value="Unassembled WGS sequence"/>
</dbReference>
<comment type="caution">
    <text evidence="2">The sequence shown here is derived from an EMBL/GenBank/DDBJ whole genome shotgun (WGS) entry which is preliminary data.</text>
</comment>
<dbReference type="AlphaFoldDB" id="A0A9X4R3V9"/>
<dbReference type="RefSeq" id="WP_268147330.1">
    <property type="nucleotide sequence ID" value="NZ_JAPPUW010000002.1"/>
</dbReference>
<organism evidence="2 3">
    <name type="scientific">Pelomonas aquatica</name>
    <dbReference type="NCBI Taxonomy" id="431058"/>
    <lineage>
        <taxon>Bacteria</taxon>
        <taxon>Pseudomonadati</taxon>
        <taxon>Pseudomonadota</taxon>
        <taxon>Betaproteobacteria</taxon>
        <taxon>Burkholderiales</taxon>
        <taxon>Sphaerotilaceae</taxon>
        <taxon>Roseateles</taxon>
    </lineage>
</organism>
<name>A0A9X4R3V9_9BURK</name>
<sequence length="167" mass="18164">MSTRYSIAQRTPALNTLFAGLACAIALALSAGPALAQSTEMERVEVRGHVVEAPVRYDVHASCTDIEDQLLRPLAQTWFRGDGYGEVKVRLVMENGEVSAVQAHGISMETARDVRHAVRRLRCGPQAVAGAQVYRFSVDFVDPKAPDGDAQTADTRRVGIRVSQVSR</sequence>
<gene>
    <name evidence="2" type="ORF">EXJ73_03035</name>
</gene>
<dbReference type="PROSITE" id="PS51257">
    <property type="entry name" value="PROKAR_LIPOPROTEIN"/>
    <property type="match status" value="1"/>
</dbReference>
<evidence type="ECO:0000256" key="1">
    <source>
        <dbReference type="SAM" id="SignalP"/>
    </source>
</evidence>
<feature type="signal peptide" evidence="1">
    <location>
        <begin position="1"/>
        <end position="36"/>
    </location>
</feature>
<proteinExistence type="predicted"/>